<reference evidence="10 11" key="1">
    <citation type="submission" date="2015-12" db="EMBL/GenBank/DDBJ databases">
        <title>Draft genome sequence of the thermoanaerobe Thermotalea metallivorans, an isolate from the runoff channel of the Great Artesian Basin, Australia.</title>
        <authorList>
            <person name="Patel B.K."/>
        </authorList>
    </citation>
    <scope>NUCLEOTIDE SEQUENCE [LARGE SCALE GENOMIC DNA]</scope>
    <source>
        <strain evidence="10 11">B2-1</strain>
    </source>
</reference>
<dbReference type="Pfam" id="PF03600">
    <property type="entry name" value="CitMHS"/>
    <property type="match status" value="1"/>
</dbReference>
<evidence type="ECO:0000256" key="1">
    <source>
        <dbReference type="ARBA" id="ARBA00004651"/>
    </source>
</evidence>
<keyword evidence="5 8" id="KW-0812">Transmembrane</keyword>
<dbReference type="GO" id="GO:0005886">
    <property type="term" value="C:plasma membrane"/>
    <property type="evidence" value="ECO:0007669"/>
    <property type="project" value="UniProtKB-SubCell"/>
</dbReference>
<keyword evidence="7 8" id="KW-0472">Membrane</keyword>
<evidence type="ECO:0000313" key="11">
    <source>
        <dbReference type="Proteomes" id="UP000070456"/>
    </source>
</evidence>
<protein>
    <submittedName>
        <fullName evidence="10">Putative transporter</fullName>
    </submittedName>
</protein>
<evidence type="ECO:0000256" key="6">
    <source>
        <dbReference type="ARBA" id="ARBA00022989"/>
    </source>
</evidence>
<evidence type="ECO:0000256" key="5">
    <source>
        <dbReference type="ARBA" id="ARBA00022692"/>
    </source>
</evidence>
<feature type="transmembrane region" description="Helical" evidence="8">
    <location>
        <begin position="233"/>
        <end position="266"/>
    </location>
</feature>
<comment type="subcellular location">
    <subcellularLocation>
        <location evidence="1">Cell membrane</location>
        <topology evidence="1">Multi-pass membrane protein</topology>
    </subcellularLocation>
</comment>
<keyword evidence="3" id="KW-0813">Transport</keyword>
<evidence type="ECO:0000259" key="9">
    <source>
        <dbReference type="Pfam" id="PF03600"/>
    </source>
</evidence>
<name>A0A140LBH1_9FIRM</name>
<dbReference type="PANTHER" id="PTHR43568">
    <property type="entry name" value="P PROTEIN"/>
    <property type="match status" value="1"/>
</dbReference>
<dbReference type="AlphaFoldDB" id="A0A140LBH1"/>
<sequence length="428" mass="46765">MNLSESFQLILATGIFITTYAIIISEKINRTTIAFFGAVLMVLFKIIGLEKAFEVIDFHTIGLLIGMMIIVNIIKKTGAFQYIAIKSAKLTKGNPWHILLMLSTITAISSALLDNVTTVLLIAPVTLVITEALKVSPIPFMVSEILAANIGGTATLIGDPPNIMIGSETGLGFMDFLLNLFPVVAVIYIVTLFLIKVIYKPQLHVQETLKMKIMDFDEQLALTDKKLLVKSLWVLGFTILGFGLHQFIGIETATVALAGASVLLLISKADPEEIFQEIEWLTIFFFAFLFILVGTLEEIGVIETIAKAVIRITKGDLVFTGLLILWISGVASAFLDNIPFVATMIPLINSIGRLSSINITPLWWALALGACLGGNGTLVGASANVVVAGILEKHKHKISFAQYMKVGFPLMIVSIIISTVYLYLFYFM</sequence>
<feature type="transmembrane region" description="Helical" evidence="8">
    <location>
        <begin position="176"/>
        <end position="199"/>
    </location>
</feature>
<evidence type="ECO:0000313" key="10">
    <source>
        <dbReference type="EMBL" id="KXG77896.1"/>
    </source>
</evidence>
<evidence type="ECO:0000256" key="7">
    <source>
        <dbReference type="ARBA" id="ARBA00023136"/>
    </source>
</evidence>
<accession>A0A140LBH1</accession>
<gene>
    <name evidence="10" type="ORF">AN619_03500</name>
</gene>
<dbReference type="PANTHER" id="PTHR43568:SF1">
    <property type="entry name" value="P PROTEIN"/>
    <property type="match status" value="1"/>
</dbReference>
<feature type="transmembrane region" description="Helical" evidence="8">
    <location>
        <begin position="55"/>
        <end position="74"/>
    </location>
</feature>
<feature type="transmembrane region" description="Helical" evidence="8">
    <location>
        <begin position="6"/>
        <end position="24"/>
    </location>
</feature>
<dbReference type="OrthoDB" id="9765532at2"/>
<feature type="transmembrane region" description="Helical" evidence="8">
    <location>
        <begin position="403"/>
        <end position="426"/>
    </location>
</feature>
<feature type="domain" description="Citrate transporter-like" evidence="9">
    <location>
        <begin position="20"/>
        <end position="369"/>
    </location>
</feature>
<comment type="caution">
    <text evidence="10">The sequence shown here is derived from an EMBL/GenBank/DDBJ whole genome shotgun (WGS) entry which is preliminary data.</text>
</comment>
<evidence type="ECO:0000256" key="3">
    <source>
        <dbReference type="ARBA" id="ARBA00022448"/>
    </source>
</evidence>
<dbReference type="InterPro" id="IPR051475">
    <property type="entry name" value="Diverse_Ion_Transporter"/>
</dbReference>
<keyword evidence="6 8" id="KW-1133">Transmembrane helix</keyword>
<dbReference type="PATRIC" id="fig|520762.4.peg.395"/>
<feature type="transmembrane region" description="Helical" evidence="8">
    <location>
        <begin position="362"/>
        <end position="391"/>
    </location>
</feature>
<dbReference type="STRING" id="520762.AN619_03500"/>
<dbReference type="InterPro" id="IPR000802">
    <property type="entry name" value="Arsenical_pump_ArsB"/>
</dbReference>
<comment type="similarity">
    <text evidence="2">Belongs to the CitM (TC 2.A.11) transporter family.</text>
</comment>
<feature type="transmembrane region" description="Helical" evidence="8">
    <location>
        <begin position="31"/>
        <end position="49"/>
    </location>
</feature>
<feature type="transmembrane region" description="Helical" evidence="8">
    <location>
        <begin position="278"/>
        <end position="296"/>
    </location>
</feature>
<dbReference type="Proteomes" id="UP000070456">
    <property type="component" value="Unassembled WGS sequence"/>
</dbReference>
<keyword evidence="11" id="KW-1185">Reference proteome</keyword>
<proteinExistence type="inferred from homology"/>
<dbReference type="EMBL" id="LOEE01000009">
    <property type="protein sequence ID" value="KXG77896.1"/>
    <property type="molecule type" value="Genomic_DNA"/>
</dbReference>
<dbReference type="InterPro" id="IPR004680">
    <property type="entry name" value="Cit_transptr-like_dom"/>
</dbReference>
<dbReference type="RefSeq" id="WP_068554493.1">
    <property type="nucleotide sequence ID" value="NZ_LOEE01000009.1"/>
</dbReference>
<feature type="transmembrane region" description="Helical" evidence="8">
    <location>
        <begin position="95"/>
        <end position="113"/>
    </location>
</feature>
<evidence type="ECO:0000256" key="8">
    <source>
        <dbReference type="SAM" id="Phobius"/>
    </source>
</evidence>
<evidence type="ECO:0000256" key="2">
    <source>
        <dbReference type="ARBA" id="ARBA00009843"/>
    </source>
</evidence>
<organism evidence="10 11">
    <name type="scientific">Thermotalea metallivorans</name>
    <dbReference type="NCBI Taxonomy" id="520762"/>
    <lineage>
        <taxon>Bacteria</taxon>
        <taxon>Bacillati</taxon>
        <taxon>Bacillota</taxon>
        <taxon>Clostridia</taxon>
        <taxon>Peptostreptococcales</taxon>
        <taxon>Thermotaleaceae</taxon>
        <taxon>Thermotalea</taxon>
    </lineage>
</organism>
<dbReference type="CDD" id="cd01116">
    <property type="entry name" value="P_permease"/>
    <property type="match status" value="1"/>
</dbReference>
<dbReference type="GO" id="GO:0015105">
    <property type="term" value="F:arsenite transmembrane transporter activity"/>
    <property type="evidence" value="ECO:0007669"/>
    <property type="project" value="InterPro"/>
</dbReference>
<keyword evidence="4" id="KW-1003">Cell membrane</keyword>
<dbReference type="PRINTS" id="PR00758">
    <property type="entry name" value="ARSENICPUMP"/>
</dbReference>
<feature type="transmembrane region" description="Helical" evidence="8">
    <location>
        <begin position="317"/>
        <end position="342"/>
    </location>
</feature>
<evidence type="ECO:0000256" key="4">
    <source>
        <dbReference type="ARBA" id="ARBA00022475"/>
    </source>
</evidence>